<dbReference type="SUPFAM" id="SSF55724">
    <property type="entry name" value="Mog1p/PsbP-like"/>
    <property type="match status" value="1"/>
</dbReference>
<protein>
    <recommendedName>
        <fullName evidence="1">PsbP C-terminal domain-containing protein</fullName>
    </recommendedName>
</protein>
<dbReference type="GO" id="GO:0009523">
    <property type="term" value="C:photosystem II"/>
    <property type="evidence" value="ECO:0007669"/>
    <property type="project" value="InterPro"/>
</dbReference>
<dbReference type="GO" id="GO:0015979">
    <property type="term" value="P:photosynthesis"/>
    <property type="evidence" value="ECO:0007669"/>
    <property type="project" value="InterPro"/>
</dbReference>
<feature type="domain" description="PsbP C-terminal" evidence="1">
    <location>
        <begin position="20"/>
        <end position="132"/>
    </location>
</feature>
<gene>
    <name evidence="2" type="ORF">CLEP1334_LOCUS14176</name>
</gene>
<dbReference type="EMBL" id="HBER01028174">
    <property type="protein sequence ID" value="CAD8538893.1"/>
    <property type="molecule type" value="Transcribed_RNA"/>
</dbReference>
<name>A0A7S0J2K1_9EUKA</name>
<organism evidence="2">
    <name type="scientific">Calcidiscus leptoporus</name>
    <dbReference type="NCBI Taxonomy" id="127549"/>
    <lineage>
        <taxon>Eukaryota</taxon>
        <taxon>Haptista</taxon>
        <taxon>Haptophyta</taxon>
        <taxon>Prymnesiophyceae</taxon>
        <taxon>Coccolithales</taxon>
        <taxon>Calcidiscaceae</taxon>
        <taxon>Calcidiscus</taxon>
    </lineage>
</organism>
<accession>A0A7S0J2K1</accession>
<evidence type="ECO:0000313" key="2">
    <source>
        <dbReference type="EMBL" id="CAD8538893.1"/>
    </source>
</evidence>
<sequence length="136" mass="14973">MARPAVVSEALLSSPKKGVSLGVTVDPVKIDSLEAFGTPEEVASRVLAVEEGRDGVLDVQLRSLAAHTGTPSYYTIEYFVESTRGKKVYLCKYCISQKRLYVLQTQAKVVDYDDVASDVQQQLRDIVLSFRVMAQA</sequence>
<dbReference type="Gene3D" id="3.40.1000.10">
    <property type="entry name" value="Mog1/PsbP, alpha/beta/alpha sandwich"/>
    <property type="match status" value="1"/>
</dbReference>
<dbReference type="GO" id="GO:0019898">
    <property type="term" value="C:extrinsic component of membrane"/>
    <property type="evidence" value="ECO:0007669"/>
    <property type="project" value="InterPro"/>
</dbReference>
<dbReference type="AlphaFoldDB" id="A0A7S0J2K1"/>
<proteinExistence type="predicted"/>
<evidence type="ECO:0000259" key="1">
    <source>
        <dbReference type="Pfam" id="PF01789"/>
    </source>
</evidence>
<dbReference type="InterPro" id="IPR002683">
    <property type="entry name" value="PsbP_C"/>
</dbReference>
<reference evidence="2" key="1">
    <citation type="submission" date="2021-01" db="EMBL/GenBank/DDBJ databases">
        <authorList>
            <person name="Corre E."/>
            <person name="Pelletier E."/>
            <person name="Niang G."/>
            <person name="Scheremetjew M."/>
            <person name="Finn R."/>
            <person name="Kale V."/>
            <person name="Holt S."/>
            <person name="Cochrane G."/>
            <person name="Meng A."/>
            <person name="Brown T."/>
            <person name="Cohen L."/>
        </authorList>
    </citation>
    <scope>NUCLEOTIDE SEQUENCE</scope>
    <source>
        <strain evidence="2">RCC1130</strain>
    </source>
</reference>
<dbReference type="GO" id="GO:0005509">
    <property type="term" value="F:calcium ion binding"/>
    <property type="evidence" value="ECO:0007669"/>
    <property type="project" value="InterPro"/>
</dbReference>
<dbReference type="PANTHER" id="PTHR31407:SF16">
    <property type="entry name" value="PSBP DOMAIN-CONTAINING PROTEIN 7, CHLOROPLASTIC"/>
    <property type="match status" value="1"/>
</dbReference>
<dbReference type="InterPro" id="IPR016123">
    <property type="entry name" value="Mog1/PsbP_a/b/a-sand"/>
</dbReference>
<dbReference type="Pfam" id="PF01789">
    <property type="entry name" value="PsbP"/>
    <property type="match status" value="1"/>
</dbReference>
<dbReference type="PANTHER" id="PTHR31407">
    <property type="match status" value="1"/>
</dbReference>